<protein>
    <submittedName>
        <fullName evidence="8">Guanine nucleotide binding protein, alpha subunit</fullName>
    </submittedName>
</protein>
<dbReference type="InterPro" id="IPR001019">
    <property type="entry name" value="Gprotein_alpha_su"/>
</dbReference>
<evidence type="ECO:0000256" key="3">
    <source>
        <dbReference type="ARBA" id="ARBA00023134"/>
    </source>
</evidence>
<evidence type="ECO:0000313" key="8">
    <source>
        <dbReference type="EMBL" id="KAF6753959.1"/>
    </source>
</evidence>
<name>A0A8H6HWS3_9AGAR</name>
<proteinExistence type="predicted"/>
<dbReference type="OrthoDB" id="5817230at2759"/>
<keyword evidence="6" id="KW-0460">Magnesium</keyword>
<dbReference type="PROSITE" id="PS51882">
    <property type="entry name" value="G_ALPHA"/>
    <property type="match status" value="1"/>
</dbReference>
<evidence type="ECO:0000256" key="1">
    <source>
        <dbReference type="ARBA" id="ARBA00022723"/>
    </source>
</evidence>
<dbReference type="AlphaFoldDB" id="A0A8H6HWS3"/>
<dbReference type="GO" id="GO:0031683">
    <property type="term" value="F:G-protein beta/gamma-subunit complex binding"/>
    <property type="evidence" value="ECO:0007669"/>
    <property type="project" value="InterPro"/>
</dbReference>
<dbReference type="PANTHER" id="PTHR10218">
    <property type="entry name" value="GTP-BINDING PROTEIN ALPHA SUBUNIT"/>
    <property type="match status" value="1"/>
</dbReference>
<dbReference type="GO" id="GO:0003924">
    <property type="term" value="F:GTPase activity"/>
    <property type="evidence" value="ECO:0007669"/>
    <property type="project" value="InterPro"/>
</dbReference>
<accession>A0A8H6HWS3</accession>
<feature type="compositionally biased region" description="Low complexity" evidence="7">
    <location>
        <begin position="134"/>
        <end position="167"/>
    </location>
</feature>
<dbReference type="FunFam" id="3.40.50.300:FF:000692">
    <property type="entry name" value="Guanine nucleotide-binding protein subunit alpha"/>
    <property type="match status" value="1"/>
</dbReference>
<feature type="compositionally biased region" description="Basic and acidic residues" evidence="7">
    <location>
        <begin position="293"/>
        <end position="302"/>
    </location>
</feature>
<dbReference type="SMART" id="SM00275">
    <property type="entry name" value="G_alpha"/>
    <property type="match status" value="1"/>
</dbReference>
<feature type="binding site" evidence="5">
    <location>
        <begin position="341"/>
        <end position="342"/>
    </location>
    <ligand>
        <name>GTP</name>
        <dbReference type="ChEBI" id="CHEBI:37565"/>
    </ligand>
</feature>
<dbReference type="InterPro" id="IPR011025">
    <property type="entry name" value="GproteinA_insert"/>
</dbReference>
<feature type="region of interest" description="Disordered" evidence="7">
    <location>
        <begin position="126"/>
        <end position="200"/>
    </location>
</feature>
<organism evidence="8 9">
    <name type="scientific">Ephemerocybe angulata</name>
    <dbReference type="NCBI Taxonomy" id="980116"/>
    <lineage>
        <taxon>Eukaryota</taxon>
        <taxon>Fungi</taxon>
        <taxon>Dikarya</taxon>
        <taxon>Basidiomycota</taxon>
        <taxon>Agaricomycotina</taxon>
        <taxon>Agaricomycetes</taxon>
        <taxon>Agaricomycetidae</taxon>
        <taxon>Agaricales</taxon>
        <taxon>Agaricineae</taxon>
        <taxon>Psathyrellaceae</taxon>
        <taxon>Ephemerocybe</taxon>
    </lineage>
</organism>
<dbReference type="GO" id="GO:0046872">
    <property type="term" value="F:metal ion binding"/>
    <property type="evidence" value="ECO:0007669"/>
    <property type="project" value="UniProtKB-KW"/>
</dbReference>
<feature type="compositionally biased region" description="Basic and acidic residues" evidence="7">
    <location>
        <begin position="23"/>
        <end position="43"/>
    </location>
</feature>
<evidence type="ECO:0000256" key="7">
    <source>
        <dbReference type="SAM" id="MobiDB-lite"/>
    </source>
</evidence>
<dbReference type="GO" id="GO:0005525">
    <property type="term" value="F:GTP binding"/>
    <property type="evidence" value="ECO:0007669"/>
    <property type="project" value="UniProtKB-KW"/>
</dbReference>
<keyword evidence="9" id="KW-1185">Reference proteome</keyword>
<reference evidence="8 9" key="1">
    <citation type="submission" date="2020-07" db="EMBL/GenBank/DDBJ databases">
        <title>Comparative genomics of pyrophilous fungi reveals a link between fire events and developmental genes.</title>
        <authorList>
            <consortium name="DOE Joint Genome Institute"/>
            <person name="Steindorff A.S."/>
            <person name="Carver A."/>
            <person name="Calhoun S."/>
            <person name="Stillman K."/>
            <person name="Liu H."/>
            <person name="Lipzen A."/>
            <person name="Pangilinan J."/>
            <person name="Labutti K."/>
            <person name="Bruns T.D."/>
            <person name="Grigoriev I.V."/>
        </authorList>
    </citation>
    <scope>NUCLEOTIDE SEQUENCE [LARGE SCALE GENOMIC DNA]</scope>
    <source>
        <strain evidence="8 9">CBS 144469</strain>
    </source>
</reference>
<dbReference type="SUPFAM" id="SSF52540">
    <property type="entry name" value="P-loop containing nucleoside triphosphate hydrolases"/>
    <property type="match status" value="1"/>
</dbReference>
<gene>
    <name evidence="8" type="ORF">DFP72DRAFT_813392</name>
</gene>
<keyword evidence="3 5" id="KW-0342">GTP-binding</keyword>
<dbReference type="GO" id="GO:0005737">
    <property type="term" value="C:cytoplasm"/>
    <property type="evidence" value="ECO:0007669"/>
    <property type="project" value="TreeGrafter"/>
</dbReference>
<feature type="binding site" evidence="6">
    <location>
        <position position="372"/>
    </location>
    <ligand>
        <name>Mg(2+)</name>
        <dbReference type="ChEBI" id="CHEBI:18420"/>
    </ligand>
</feature>
<dbReference type="Proteomes" id="UP000521943">
    <property type="component" value="Unassembled WGS sequence"/>
</dbReference>
<dbReference type="SUPFAM" id="SSF47895">
    <property type="entry name" value="Transducin (alpha subunit), insertion domain"/>
    <property type="match status" value="1"/>
</dbReference>
<dbReference type="PRINTS" id="PR00318">
    <property type="entry name" value="GPROTEINA"/>
</dbReference>
<dbReference type="PANTHER" id="PTHR10218:SF360">
    <property type="entry name" value="GUANINE NUCLEOTIDE-BINDING PROTEIN SUBUNIT ALPHA HOMOLOG"/>
    <property type="match status" value="1"/>
</dbReference>
<comment type="caution">
    <text evidence="8">The sequence shown here is derived from an EMBL/GenBank/DDBJ whole genome shotgun (WGS) entry which is preliminary data.</text>
</comment>
<evidence type="ECO:0000256" key="5">
    <source>
        <dbReference type="PIRSR" id="PIRSR601019-1"/>
    </source>
</evidence>
<dbReference type="Gene3D" id="3.40.50.300">
    <property type="entry name" value="P-loop containing nucleotide triphosphate hydrolases"/>
    <property type="match status" value="2"/>
</dbReference>
<dbReference type="EMBL" id="JACGCI010000036">
    <property type="protein sequence ID" value="KAF6753959.1"/>
    <property type="molecule type" value="Genomic_DNA"/>
</dbReference>
<evidence type="ECO:0000256" key="2">
    <source>
        <dbReference type="ARBA" id="ARBA00022741"/>
    </source>
</evidence>
<keyword evidence="1 6" id="KW-0479">Metal-binding</keyword>
<dbReference type="InterPro" id="IPR027417">
    <property type="entry name" value="P-loop_NTPase"/>
</dbReference>
<feature type="compositionally biased region" description="Low complexity" evidence="7">
    <location>
        <begin position="178"/>
        <end position="200"/>
    </location>
</feature>
<feature type="region of interest" description="Disordered" evidence="7">
    <location>
        <begin position="277"/>
        <end position="307"/>
    </location>
</feature>
<sequence length="567" mass="61739">MVLSHDDYDPFAVFTRAPANETPGERAARESAEAEAKKRSDAIDEELRKEKSRLKKEEKGVVKVLLLGQSESGKSTTLKNFRIKYAHAEWSAELANWRSVIQLNLLRSVITILDALQAEQDGEPTDDVAMSLYTPGPAAQASTSTSQQPEASSSSSTSRGEGSSSRTNSQHKPPPLALPRSRSSSNLQSGSGGASPASASISPAHQLLKLRLAPLRRVETDLKRRLGAGADEEAEDAAVGGGVLGNITNDAAFSAARGGAAGGGQLRRKGTKEFGVRRVKDALEGGGPGDVSGRGERRRGSAEGEDEATEVIASCCEDIVSLWRDEGVRALLRRRRIRLEDSAGFFLDDTHRIAQRTYTPSSDDVVRARLRTLGVQEYRIKLDSQSNKVSTALGNAIMNFGNEWLLYDVGGSRTGRNAWIPFFEGVNAIIFLAPLSTFDERLLEDSRINRLEDSFLLWRTVCSSPLLANASLILFMNKCDLLKRKLKAGVRVARYLPSYGTERGNDAGTVVKYLKDKFKDIQKTASTGGRAAYYYATSVTDTRTTAITLVAVKDIILRDHLKNADFV</sequence>
<feature type="region of interest" description="Disordered" evidence="7">
    <location>
        <begin position="14"/>
        <end position="43"/>
    </location>
</feature>
<dbReference type="Pfam" id="PF00503">
    <property type="entry name" value="G-alpha"/>
    <property type="match status" value="1"/>
</dbReference>
<evidence type="ECO:0000313" key="9">
    <source>
        <dbReference type="Proteomes" id="UP000521943"/>
    </source>
</evidence>
<evidence type="ECO:0000256" key="4">
    <source>
        <dbReference type="ARBA" id="ARBA00023224"/>
    </source>
</evidence>
<evidence type="ECO:0000256" key="6">
    <source>
        <dbReference type="PIRSR" id="PIRSR601019-2"/>
    </source>
</evidence>
<dbReference type="Gene3D" id="1.10.400.10">
    <property type="entry name" value="GI Alpha 1, domain 2-like"/>
    <property type="match status" value="1"/>
</dbReference>
<keyword evidence="2 5" id="KW-0547">Nucleotide-binding</keyword>
<dbReference type="GO" id="GO:0005834">
    <property type="term" value="C:heterotrimeric G-protein complex"/>
    <property type="evidence" value="ECO:0007669"/>
    <property type="project" value="TreeGrafter"/>
</dbReference>
<dbReference type="GO" id="GO:0007188">
    <property type="term" value="P:adenylate cyclase-modulating G protein-coupled receptor signaling pathway"/>
    <property type="evidence" value="ECO:0007669"/>
    <property type="project" value="TreeGrafter"/>
</dbReference>
<keyword evidence="4" id="KW-0807">Transducer</keyword>
<dbReference type="GO" id="GO:0001664">
    <property type="term" value="F:G protein-coupled receptor binding"/>
    <property type="evidence" value="ECO:0007669"/>
    <property type="project" value="TreeGrafter"/>
</dbReference>
<feature type="binding site" evidence="5">
    <location>
        <begin position="477"/>
        <end position="480"/>
    </location>
    <ligand>
        <name>GTP</name>
        <dbReference type="ChEBI" id="CHEBI:37565"/>
    </ligand>
</feature>